<reference evidence="8 9" key="1">
    <citation type="journal article" date="2014" name="Int. J. Syst. Evol. Microbiol.">
        <title>Complete genome sequence of Corynebacterium casei LMG S-19264T (=DSM 44701T), isolated from a smear-ripened cheese.</title>
        <authorList>
            <consortium name="US DOE Joint Genome Institute (JGI-PGF)"/>
            <person name="Walter F."/>
            <person name="Albersmeier A."/>
            <person name="Kalinowski J."/>
            <person name="Ruckert C."/>
        </authorList>
    </citation>
    <scope>NUCLEOTIDE SEQUENCE [LARGE SCALE GENOMIC DNA]</scope>
    <source>
        <strain evidence="8 9">CGMCC 1.15358</strain>
    </source>
</reference>
<feature type="site" description="Raises pKa of active site His" evidence="6">
    <location>
        <position position="153"/>
    </location>
</feature>
<feature type="binding site" evidence="6">
    <location>
        <position position="73"/>
    </location>
    <ligand>
        <name>(6R)-10-formyltetrahydrofolate</name>
        <dbReference type="ChEBI" id="CHEBI:195366"/>
    </ligand>
</feature>
<evidence type="ECO:0000256" key="5">
    <source>
        <dbReference type="ARBA" id="ARBA00047664"/>
    </source>
</evidence>
<dbReference type="InterPro" id="IPR001555">
    <property type="entry name" value="GART_AS"/>
</dbReference>
<dbReference type="HAMAP" id="MF_01930">
    <property type="entry name" value="PurN"/>
    <property type="match status" value="1"/>
</dbReference>
<dbReference type="GO" id="GO:0005829">
    <property type="term" value="C:cytosol"/>
    <property type="evidence" value="ECO:0007669"/>
    <property type="project" value="TreeGrafter"/>
</dbReference>
<dbReference type="NCBIfam" id="TIGR00639">
    <property type="entry name" value="PurN"/>
    <property type="match status" value="1"/>
</dbReference>
<feature type="binding site" evidence="6">
    <location>
        <position position="115"/>
    </location>
    <ligand>
        <name>(6R)-10-formyltetrahydrofolate</name>
        <dbReference type="ChEBI" id="CHEBI:195366"/>
    </ligand>
</feature>
<dbReference type="PANTHER" id="PTHR43369:SF2">
    <property type="entry name" value="PHOSPHORIBOSYLGLYCINAMIDE FORMYLTRANSFERASE"/>
    <property type="match status" value="1"/>
</dbReference>
<comment type="caution">
    <text evidence="8">The sequence shown here is derived from an EMBL/GenBank/DDBJ whole genome shotgun (WGS) entry which is preliminary data.</text>
</comment>
<gene>
    <name evidence="6" type="primary">purN</name>
    <name evidence="8" type="ORF">GCM10010989_23350</name>
</gene>
<dbReference type="CDD" id="cd08645">
    <property type="entry name" value="FMT_core_GART"/>
    <property type="match status" value="1"/>
</dbReference>
<dbReference type="Gene3D" id="3.40.50.170">
    <property type="entry name" value="Formyl transferase, N-terminal domain"/>
    <property type="match status" value="1"/>
</dbReference>
<keyword evidence="3 6" id="KW-0658">Purine biosynthesis</keyword>
<dbReference type="GO" id="GO:0006189">
    <property type="term" value="P:'de novo' IMP biosynthetic process"/>
    <property type="evidence" value="ECO:0007669"/>
    <property type="project" value="UniProtKB-UniRule"/>
</dbReference>
<name>A0A917DLP4_9SPHN</name>
<dbReference type="Proteomes" id="UP000598997">
    <property type="component" value="Unassembled WGS sequence"/>
</dbReference>
<comment type="catalytic activity">
    <reaction evidence="5 6">
        <text>N(1)-(5-phospho-beta-D-ribosyl)glycinamide + (6R)-10-formyltetrahydrofolate = N(2)-formyl-N(1)-(5-phospho-beta-D-ribosyl)glycinamide + (6S)-5,6,7,8-tetrahydrofolate + H(+)</text>
        <dbReference type="Rhea" id="RHEA:15053"/>
        <dbReference type="ChEBI" id="CHEBI:15378"/>
        <dbReference type="ChEBI" id="CHEBI:57453"/>
        <dbReference type="ChEBI" id="CHEBI:143788"/>
        <dbReference type="ChEBI" id="CHEBI:147286"/>
        <dbReference type="ChEBI" id="CHEBI:195366"/>
        <dbReference type="EC" id="2.1.2.2"/>
    </reaction>
</comment>
<organism evidence="8 9">
    <name type="scientific">Croceicoccus pelagius</name>
    <dbReference type="NCBI Taxonomy" id="1703341"/>
    <lineage>
        <taxon>Bacteria</taxon>
        <taxon>Pseudomonadati</taxon>
        <taxon>Pseudomonadota</taxon>
        <taxon>Alphaproteobacteria</taxon>
        <taxon>Sphingomonadales</taxon>
        <taxon>Erythrobacteraceae</taxon>
        <taxon>Croceicoccus</taxon>
    </lineage>
</organism>
<keyword evidence="2 6" id="KW-0808">Transferase</keyword>
<evidence type="ECO:0000256" key="3">
    <source>
        <dbReference type="ARBA" id="ARBA00022755"/>
    </source>
</evidence>
<feature type="active site" description="Proton donor" evidence="6">
    <location>
        <position position="117"/>
    </location>
</feature>
<accession>A0A917DLP4</accession>
<evidence type="ECO:0000256" key="2">
    <source>
        <dbReference type="ARBA" id="ARBA00022679"/>
    </source>
</evidence>
<dbReference type="InterPro" id="IPR038056">
    <property type="entry name" value="YjbR-like_sf"/>
</dbReference>
<dbReference type="Pfam" id="PF00551">
    <property type="entry name" value="Formyl_trans_N"/>
    <property type="match status" value="1"/>
</dbReference>
<dbReference type="InterPro" id="IPR036477">
    <property type="entry name" value="Formyl_transf_N_sf"/>
</dbReference>
<dbReference type="EC" id="2.1.2.2" evidence="6"/>
<evidence type="ECO:0000256" key="1">
    <source>
        <dbReference type="ARBA" id="ARBA00005054"/>
    </source>
</evidence>
<feature type="binding site" evidence="6">
    <location>
        <begin position="21"/>
        <end position="23"/>
    </location>
    <ligand>
        <name>N(1)-(5-phospho-beta-D-ribosyl)glycinamide</name>
        <dbReference type="ChEBI" id="CHEBI:143788"/>
    </ligand>
</feature>
<comment type="function">
    <text evidence="6">Catalyzes the transfer of a formyl group from 10-formyltetrahydrofolate to 5-phospho-ribosyl-glycinamide (GAR), producing 5-phospho-ribosyl-N-formylglycinamide (FGAR) and tetrahydrofolate.</text>
</comment>
<dbReference type="Pfam" id="PF04237">
    <property type="entry name" value="YjbR"/>
    <property type="match status" value="1"/>
</dbReference>
<evidence type="ECO:0000256" key="4">
    <source>
        <dbReference type="ARBA" id="ARBA00038440"/>
    </source>
</evidence>
<dbReference type="PROSITE" id="PS00373">
    <property type="entry name" value="GART"/>
    <property type="match status" value="1"/>
</dbReference>
<dbReference type="GO" id="GO:0004644">
    <property type="term" value="F:phosphoribosylglycinamide formyltransferase activity"/>
    <property type="evidence" value="ECO:0007669"/>
    <property type="project" value="UniProtKB-UniRule"/>
</dbReference>
<evidence type="ECO:0000259" key="7">
    <source>
        <dbReference type="Pfam" id="PF00551"/>
    </source>
</evidence>
<protein>
    <recommendedName>
        <fullName evidence="6">Phosphoribosylglycinamide formyltransferase</fullName>
        <ecNumber evidence="6">2.1.2.2</ecNumber>
    </recommendedName>
    <alternativeName>
        <fullName evidence="6">5'-phosphoribosylglycinamide transformylase</fullName>
    </alternativeName>
    <alternativeName>
        <fullName evidence="6">GAR transformylase</fullName>
        <shortName evidence="6">GART</shortName>
    </alternativeName>
</protein>
<dbReference type="InterPro" id="IPR004607">
    <property type="entry name" value="GART"/>
</dbReference>
<dbReference type="AlphaFoldDB" id="A0A917DLP4"/>
<dbReference type="EMBL" id="BMIO01000007">
    <property type="protein sequence ID" value="GGD48334.1"/>
    <property type="molecule type" value="Genomic_DNA"/>
</dbReference>
<dbReference type="Gene3D" id="3.90.1150.30">
    <property type="match status" value="1"/>
</dbReference>
<dbReference type="SUPFAM" id="SSF142906">
    <property type="entry name" value="YjbR-like"/>
    <property type="match status" value="1"/>
</dbReference>
<proteinExistence type="inferred from homology"/>
<dbReference type="SUPFAM" id="SSF53328">
    <property type="entry name" value="Formyltransferase"/>
    <property type="match status" value="1"/>
</dbReference>
<dbReference type="InterPro" id="IPR002376">
    <property type="entry name" value="Formyl_transf_N"/>
</dbReference>
<dbReference type="PANTHER" id="PTHR43369">
    <property type="entry name" value="PHOSPHORIBOSYLGLYCINAMIDE FORMYLTRANSFERASE"/>
    <property type="match status" value="1"/>
</dbReference>
<evidence type="ECO:0000256" key="6">
    <source>
        <dbReference type="HAMAP-Rule" id="MF_01930"/>
    </source>
</evidence>
<comment type="pathway">
    <text evidence="1 6">Purine metabolism; IMP biosynthesis via de novo pathway; N(2)-formyl-N(1)-(5-phospho-D-ribosyl)glycinamide from N(1)-(5-phospho-D-ribosyl)glycinamide (10-formyl THF route): step 1/1.</text>
</comment>
<keyword evidence="9" id="KW-1185">Reference proteome</keyword>
<comment type="similarity">
    <text evidence="4 6">Belongs to the GART family.</text>
</comment>
<sequence>MMPQTASHPRARVAVLISGTGSNMAALLYASRRDDCPYEIVLVASNDPEAKGLLLAEAEGVATFALPHKGMKRAEHDTAMEKQVLASGAEYIALAGYMRILSPEFVSRWEGRMLNIHPSLLPKYKGLDTHARAIEAGDSHAGCSVHLVTAELDDGPVLGQTQVAIMPGDTPDTLAGRVLYAEHQLYSRMLEELVSRPYRADWLLAKVSELALSLPEAEARESHGAPGWRTGGKSGKFFAHFNDQHHGEPHVAVLVKTDGPDELAALVERDPDIWFRPAYYGASGWAGLILNRPGVDWDHVRSWLERSWRTVAPKRLTSLIDAADQF</sequence>
<feature type="domain" description="Formyl transferase N-terminal" evidence="7">
    <location>
        <begin position="12"/>
        <end position="189"/>
    </location>
</feature>
<evidence type="ECO:0000313" key="8">
    <source>
        <dbReference type="EMBL" id="GGD48334.1"/>
    </source>
</evidence>
<feature type="binding site" evidence="6">
    <location>
        <begin position="98"/>
        <end position="101"/>
    </location>
    <ligand>
        <name>(6R)-10-formyltetrahydrofolate</name>
        <dbReference type="ChEBI" id="CHEBI:195366"/>
    </ligand>
</feature>
<dbReference type="InterPro" id="IPR058532">
    <property type="entry name" value="YjbR/MT2646/Rv2570-like"/>
</dbReference>
<evidence type="ECO:0000313" key="9">
    <source>
        <dbReference type="Proteomes" id="UP000598997"/>
    </source>
</evidence>